<gene>
    <name evidence="5" type="ORF">ILUMI_05367</name>
</gene>
<accession>A0A8K0DCP6</accession>
<protein>
    <recommendedName>
        <fullName evidence="7">Protein takeout</fullName>
    </recommendedName>
</protein>
<proteinExistence type="inferred from homology"/>
<dbReference type="SMART" id="SM00700">
    <property type="entry name" value="JHBP"/>
    <property type="match status" value="1"/>
</dbReference>
<evidence type="ECO:0000256" key="1">
    <source>
        <dbReference type="ARBA" id="ARBA00022729"/>
    </source>
</evidence>
<comment type="caution">
    <text evidence="5">The sequence shown here is derived from an EMBL/GenBank/DDBJ whole genome shotgun (WGS) entry which is preliminary data.</text>
</comment>
<keyword evidence="6" id="KW-1185">Reference proteome</keyword>
<evidence type="ECO:0008006" key="7">
    <source>
        <dbReference type="Google" id="ProtNLM"/>
    </source>
</evidence>
<evidence type="ECO:0000256" key="3">
    <source>
        <dbReference type="ARBA" id="ARBA00060902"/>
    </source>
</evidence>
<dbReference type="Pfam" id="PF06585">
    <property type="entry name" value="JHBP"/>
    <property type="match status" value="1"/>
</dbReference>
<organism evidence="5 6">
    <name type="scientific">Ignelater luminosus</name>
    <name type="common">Cucubano</name>
    <name type="synonym">Pyrophorus luminosus</name>
    <dbReference type="NCBI Taxonomy" id="2038154"/>
    <lineage>
        <taxon>Eukaryota</taxon>
        <taxon>Metazoa</taxon>
        <taxon>Ecdysozoa</taxon>
        <taxon>Arthropoda</taxon>
        <taxon>Hexapoda</taxon>
        <taxon>Insecta</taxon>
        <taxon>Pterygota</taxon>
        <taxon>Neoptera</taxon>
        <taxon>Endopterygota</taxon>
        <taxon>Coleoptera</taxon>
        <taxon>Polyphaga</taxon>
        <taxon>Elateriformia</taxon>
        <taxon>Elateroidea</taxon>
        <taxon>Elateridae</taxon>
        <taxon>Agrypninae</taxon>
        <taxon>Pyrophorini</taxon>
        <taxon>Ignelater</taxon>
    </lineage>
</organism>
<reference evidence="5" key="1">
    <citation type="submission" date="2019-08" db="EMBL/GenBank/DDBJ databases">
        <title>The genome of the North American firefly Photinus pyralis.</title>
        <authorList>
            <consortium name="Photinus pyralis genome working group"/>
            <person name="Fallon T.R."/>
            <person name="Sander Lower S.E."/>
            <person name="Weng J.-K."/>
        </authorList>
    </citation>
    <scope>NUCLEOTIDE SEQUENCE</scope>
    <source>
        <strain evidence="5">TRF0915ILg1</strain>
        <tissue evidence="5">Whole body</tissue>
    </source>
</reference>
<evidence type="ECO:0000313" key="5">
    <source>
        <dbReference type="EMBL" id="KAF2900828.1"/>
    </source>
</evidence>
<name>A0A8K0DCP6_IGNLU</name>
<evidence type="ECO:0000313" key="6">
    <source>
        <dbReference type="Proteomes" id="UP000801492"/>
    </source>
</evidence>
<feature type="signal peptide" evidence="4">
    <location>
        <begin position="1"/>
        <end position="19"/>
    </location>
</feature>
<dbReference type="PANTHER" id="PTHR11008">
    <property type="entry name" value="PROTEIN TAKEOUT-LIKE PROTEIN"/>
    <property type="match status" value="1"/>
</dbReference>
<dbReference type="InterPro" id="IPR038606">
    <property type="entry name" value="To_sf"/>
</dbReference>
<evidence type="ECO:0000256" key="2">
    <source>
        <dbReference type="ARBA" id="ARBA00023108"/>
    </source>
</evidence>
<dbReference type="GO" id="GO:0007623">
    <property type="term" value="P:circadian rhythm"/>
    <property type="evidence" value="ECO:0007669"/>
    <property type="project" value="UniProtKB-ARBA"/>
</dbReference>
<comment type="similarity">
    <text evidence="3">Belongs to the TO family.</text>
</comment>
<dbReference type="PANTHER" id="PTHR11008:SF32">
    <property type="entry name" value="CIRCADIAN CLOCK-CONTROLLED PROTEIN DAYWAKE-RELATED"/>
    <property type="match status" value="1"/>
</dbReference>
<dbReference type="GO" id="GO:0005615">
    <property type="term" value="C:extracellular space"/>
    <property type="evidence" value="ECO:0007669"/>
    <property type="project" value="TreeGrafter"/>
</dbReference>
<keyword evidence="1 4" id="KW-0732">Signal</keyword>
<dbReference type="InterPro" id="IPR010562">
    <property type="entry name" value="Haemolymph_juvenile_hormone-bd"/>
</dbReference>
<keyword evidence="2" id="KW-0090">Biological rhythms</keyword>
<dbReference type="Gene3D" id="3.15.10.30">
    <property type="entry name" value="Haemolymph juvenile hormone binding protein"/>
    <property type="match status" value="1"/>
</dbReference>
<dbReference type="Proteomes" id="UP000801492">
    <property type="component" value="Unassembled WGS sequence"/>
</dbReference>
<dbReference type="FunFam" id="3.15.10.30:FF:000001">
    <property type="entry name" value="Takeout-like protein 1"/>
    <property type="match status" value="1"/>
</dbReference>
<evidence type="ECO:0000256" key="4">
    <source>
        <dbReference type="SAM" id="SignalP"/>
    </source>
</evidence>
<sequence>MNRTVLFLFAALVLNVCKAGKLPPEYQKCKRDDPNFTKCLESAIQDAWGRLENGIPSLKVPSLHPFNVPSLTVGEGKGAVNLKQHYTNYDLYGFSKGNIEKFNAKLTPTDLKLEFEIKYPELRAEADYKFDGQILALPIVGDGKCVIKMLNPFVKAEIEFETFERKGEKYLKVKKIKLKIVPEKMVAKFENLFNGNAELGDTMNRLINENWQVLFEDIEGPITESTEVVLADYTDRFLSKVPYDELF</sequence>
<dbReference type="AlphaFoldDB" id="A0A8K0DCP6"/>
<dbReference type="OrthoDB" id="8190514at2759"/>
<feature type="chain" id="PRO_5035458194" description="Protein takeout" evidence="4">
    <location>
        <begin position="20"/>
        <end position="247"/>
    </location>
</feature>
<dbReference type="EMBL" id="VTPC01001983">
    <property type="protein sequence ID" value="KAF2900828.1"/>
    <property type="molecule type" value="Genomic_DNA"/>
</dbReference>